<dbReference type="EMBL" id="CP022423">
    <property type="protein sequence ID" value="ASM78826.1"/>
    <property type="molecule type" value="Genomic_DNA"/>
</dbReference>
<reference evidence="8 9" key="1">
    <citation type="submission" date="2017-07" db="EMBL/GenBank/DDBJ databases">
        <title>Complete Genome Sequence of the cosmetic ferment Vitreoscilla filiformis (ATCC15551).</title>
        <authorList>
            <person name="Contreras S."/>
            <person name="Sagory-Zalkind P."/>
            <person name="Blanquart H."/>
            <person name="Iltis A."/>
            <person name="Morand S.C."/>
        </authorList>
    </citation>
    <scope>NUCLEOTIDE SEQUENCE [LARGE SCALE GENOMIC DNA]</scope>
    <source>
        <strain evidence="8 9">ATCC 15551</strain>
    </source>
</reference>
<keyword evidence="2 6" id="KW-0812">Transmembrane</keyword>
<feature type="transmembrane region" description="Helical" evidence="6">
    <location>
        <begin position="57"/>
        <end position="74"/>
    </location>
</feature>
<dbReference type="Pfam" id="PF01545">
    <property type="entry name" value="Cation_efflux"/>
    <property type="match status" value="1"/>
</dbReference>
<protein>
    <submittedName>
        <fullName evidence="8">Cobalt transporter</fullName>
    </submittedName>
</protein>
<dbReference type="InterPro" id="IPR002524">
    <property type="entry name" value="Cation_efflux"/>
</dbReference>
<evidence type="ECO:0000256" key="5">
    <source>
        <dbReference type="SAM" id="MobiDB-lite"/>
    </source>
</evidence>
<keyword evidence="9" id="KW-1185">Reference proteome</keyword>
<feature type="transmembrane region" description="Helical" evidence="6">
    <location>
        <begin position="126"/>
        <end position="149"/>
    </location>
</feature>
<gene>
    <name evidence="8" type="ORF">VITFI_CDS3049</name>
</gene>
<evidence type="ECO:0000256" key="2">
    <source>
        <dbReference type="ARBA" id="ARBA00022692"/>
    </source>
</evidence>
<dbReference type="PANTHER" id="PTHR11562">
    <property type="entry name" value="CATION EFFLUX PROTEIN/ ZINC TRANSPORTER"/>
    <property type="match status" value="1"/>
</dbReference>
<evidence type="ECO:0000313" key="9">
    <source>
        <dbReference type="Proteomes" id="UP000199729"/>
    </source>
</evidence>
<proteinExistence type="predicted"/>
<keyword evidence="4 6" id="KW-0472">Membrane</keyword>
<organism evidence="8 9">
    <name type="scientific">Vitreoscilla filiformis</name>
    <dbReference type="NCBI Taxonomy" id="63"/>
    <lineage>
        <taxon>Bacteria</taxon>
        <taxon>Pseudomonadati</taxon>
        <taxon>Pseudomonadota</taxon>
        <taxon>Betaproteobacteria</taxon>
        <taxon>Neisseriales</taxon>
        <taxon>Neisseriaceae</taxon>
        <taxon>Vitreoscilla</taxon>
    </lineage>
</organism>
<evidence type="ECO:0000256" key="1">
    <source>
        <dbReference type="ARBA" id="ARBA00004141"/>
    </source>
</evidence>
<evidence type="ECO:0000313" key="8">
    <source>
        <dbReference type="EMBL" id="ASM78826.1"/>
    </source>
</evidence>
<dbReference type="GO" id="GO:0005886">
    <property type="term" value="C:plasma membrane"/>
    <property type="evidence" value="ECO:0007669"/>
    <property type="project" value="TreeGrafter"/>
</dbReference>
<dbReference type="RefSeq" id="WP_198301517.1">
    <property type="nucleotide sequence ID" value="NZ_CP022423.1"/>
</dbReference>
<keyword evidence="3 6" id="KW-1133">Transmembrane helix</keyword>
<evidence type="ECO:0000256" key="3">
    <source>
        <dbReference type="ARBA" id="ARBA00022989"/>
    </source>
</evidence>
<accession>A0A221KII8</accession>
<name>A0A221KII8_VITFI</name>
<evidence type="ECO:0000259" key="7">
    <source>
        <dbReference type="Pfam" id="PF01545"/>
    </source>
</evidence>
<dbReference type="AlphaFoldDB" id="A0A221KII8"/>
<feature type="transmembrane region" description="Helical" evidence="6">
    <location>
        <begin position="29"/>
        <end position="51"/>
    </location>
</feature>
<dbReference type="Proteomes" id="UP000199729">
    <property type="component" value="Chromosome"/>
</dbReference>
<dbReference type="GO" id="GO:0005385">
    <property type="term" value="F:zinc ion transmembrane transporter activity"/>
    <property type="evidence" value="ECO:0007669"/>
    <property type="project" value="TreeGrafter"/>
</dbReference>
<dbReference type="KEGG" id="vff:VITFI_CDS3049"/>
<feature type="transmembrane region" description="Helical" evidence="6">
    <location>
        <begin position="187"/>
        <end position="209"/>
    </location>
</feature>
<dbReference type="InterPro" id="IPR050681">
    <property type="entry name" value="CDF/SLC30A"/>
</dbReference>
<dbReference type="SUPFAM" id="SSF161111">
    <property type="entry name" value="Cation efflux protein transmembrane domain-like"/>
    <property type="match status" value="1"/>
</dbReference>
<dbReference type="InterPro" id="IPR058533">
    <property type="entry name" value="Cation_efflux_TM"/>
</dbReference>
<feature type="region of interest" description="Disordered" evidence="5">
    <location>
        <begin position="156"/>
        <end position="175"/>
    </location>
</feature>
<dbReference type="Gene3D" id="1.20.1510.10">
    <property type="entry name" value="Cation efflux protein transmembrane domain"/>
    <property type="match status" value="1"/>
</dbReference>
<sequence>MSMTHDLRPWTHEHHFHLPNPTAERRTAWVMWITLATMALEIAAGLVFNSMALLADGWHMSSHAVAIGLSVWAYRLSRQHAADARYAFGTWKIEVLGGFASALLLLGVAGLMVWGSVERLMAPQEIHYGQALGVAALGLLVNLGCALLLSGHGGHSHPGHDHGHGHAHDHHHGHAHAHEGDLNLRAAYVHVVTDALTSVLAMVALAAGWRWGWAWLDPVMGLVGAVLVAVWARGLLASTANVLLDREMDAPVVAEIREVISEQGASSGTHLTDLHVWRVAKDQHACALTLLTHDAALTANVVRRWLSVHEELVHCTIEIHVCPDHIENPGEGARMR</sequence>
<feature type="transmembrane region" description="Helical" evidence="6">
    <location>
        <begin position="95"/>
        <end position="114"/>
    </location>
</feature>
<feature type="transmembrane region" description="Helical" evidence="6">
    <location>
        <begin position="215"/>
        <end position="236"/>
    </location>
</feature>
<dbReference type="PANTHER" id="PTHR11562:SF40">
    <property type="entry name" value="CATION EFFLUX SYSTEM PROTEIN"/>
    <property type="match status" value="1"/>
</dbReference>
<dbReference type="InterPro" id="IPR027469">
    <property type="entry name" value="Cation_efflux_TMD_sf"/>
</dbReference>
<evidence type="ECO:0000256" key="6">
    <source>
        <dbReference type="SAM" id="Phobius"/>
    </source>
</evidence>
<feature type="domain" description="Cation efflux protein transmembrane" evidence="7">
    <location>
        <begin position="32"/>
        <end position="244"/>
    </location>
</feature>
<dbReference type="NCBIfam" id="NF033827">
    <property type="entry name" value="CDF_efflux_DmeF"/>
    <property type="match status" value="1"/>
</dbReference>
<evidence type="ECO:0000256" key="4">
    <source>
        <dbReference type="ARBA" id="ARBA00023136"/>
    </source>
</evidence>
<dbReference type="NCBIfam" id="TIGR01297">
    <property type="entry name" value="CDF"/>
    <property type="match status" value="1"/>
</dbReference>
<comment type="subcellular location">
    <subcellularLocation>
        <location evidence="1">Membrane</location>
        <topology evidence="1">Multi-pass membrane protein</topology>
    </subcellularLocation>
</comment>